<dbReference type="AlphaFoldDB" id="A0A6L3Y4G8"/>
<accession>A0A6L3Y4G8</accession>
<dbReference type="InterPro" id="IPR019289">
    <property type="entry name" value="Phage_tail_E/E"/>
</dbReference>
<dbReference type="EMBL" id="WBVX01000068">
    <property type="protein sequence ID" value="KAB2674173.1"/>
    <property type="molecule type" value="Genomic_DNA"/>
</dbReference>
<organism evidence="1 2">
    <name type="scientific">Brucella tritici</name>
    <dbReference type="NCBI Taxonomy" id="94626"/>
    <lineage>
        <taxon>Bacteria</taxon>
        <taxon>Pseudomonadati</taxon>
        <taxon>Pseudomonadota</taxon>
        <taxon>Alphaproteobacteria</taxon>
        <taxon>Hyphomicrobiales</taxon>
        <taxon>Brucellaceae</taxon>
        <taxon>Brucella/Ochrobactrum group</taxon>
        <taxon>Brucella</taxon>
    </lineage>
</organism>
<dbReference type="Pfam" id="PF10109">
    <property type="entry name" value="Phage_TAC_7"/>
    <property type="match status" value="1"/>
</dbReference>
<name>A0A6L3Y4G8_9HYPH</name>
<dbReference type="Proteomes" id="UP000481643">
    <property type="component" value="Unassembled WGS sequence"/>
</dbReference>
<proteinExistence type="predicted"/>
<protein>
    <submittedName>
        <fullName evidence="1">Phage tail assembly protein</fullName>
    </submittedName>
</protein>
<comment type="caution">
    <text evidence="1">The sequence shown here is derived from an EMBL/GenBank/DDBJ whole genome shotgun (WGS) entry which is preliminary data.</text>
</comment>
<evidence type="ECO:0000313" key="1">
    <source>
        <dbReference type="EMBL" id="KAB2674173.1"/>
    </source>
</evidence>
<dbReference type="RefSeq" id="WP_151654568.1">
    <property type="nucleotide sequence ID" value="NZ_WBVX01000068.1"/>
</dbReference>
<gene>
    <name evidence="1" type="ORF">F9L08_28725</name>
</gene>
<sequence length="92" mass="9962">MTDKNTVLLSKSYKLGGTNTNQIEFREPKLSDLIAVENVAKGGGNNQVMALMIAQLSGSTYPEIAEFSVTDYERCTKVVSPFLRQGTSDGDA</sequence>
<reference evidence="1 2" key="1">
    <citation type="submission" date="2019-09" db="EMBL/GenBank/DDBJ databases">
        <title>Taxonomic organization of the family Brucellaceae based on a phylogenomic approach.</title>
        <authorList>
            <person name="Leclercq S."/>
            <person name="Cloeckaert A."/>
            <person name="Zygmunt M.S."/>
        </authorList>
    </citation>
    <scope>NUCLEOTIDE SEQUENCE [LARGE SCALE GENOMIC DNA]</scope>
    <source>
        <strain evidence="1 2">WS1830</strain>
    </source>
</reference>
<evidence type="ECO:0000313" key="2">
    <source>
        <dbReference type="Proteomes" id="UP000481643"/>
    </source>
</evidence>